<name>A0A432GAL1_9DELT</name>
<dbReference type="Pfam" id="PF20104">
    <property type="entry name" value="DUF6494"/>
    <property type="match status" value="1"/>
</dbReference>
<dbReference type="EMBL" id="QNZM01000156">
    <property type="protein sequence ID" value="RTZ80612.1"/>
    <property type="molecule type" value="Genomic_DNA"/>
</dbReference>
<evidence type="ECO:0000313" key="5">
    <source>
        <dbReference type="EMBL" id="RTZ86339.1"/>
    </source>
</evidence>
<dbReference type="Proteomes" id="UP000287917">
    <property type="component" value="Unassembled WGS sequence"/>
</dbReference>
<dbReference type="Proteomes" id="UP000287176">
    <property type="component" value="Unassembled WGS sequence"/>
</dbReference>
<proteinExistence type="predicted"/>
<evidence type="ECO:0000313" key="4">
    <source>
        <dbReference type="EMBL" id="RTZ85253.1"/>
    </source>
</evidence>
<evidence type="ECO:0000313" key="7">
    <source>
        <dbReference type="Proteomes" id="UP000286732"/>
    </source>
</evidence>
<dbReference type="Proteomes" id="UP000286732">
    <property type="component" value="Unassembled WGS sequence"/>
</dbReference>
<evidence type="ECO:0000313" key="3">
    <source>
        <dbReference type="EMBL" id="RTZ83859.1"/>
    </source>
</evidence>
<evidence type="ECO:0000313" key="8">
    <source>
        <dbReference type="Proteomes" id="UP000286801"/>
    </source>
</evidence>
<dbReference type="EMBL" id="QNZK01000112">
    <property type="protein sequence ID" value="RTZ86339.1"/>
    <property type="molecule type" value="Genomic_DNA"/>
</dbReference>
<dbReference type="AlphaFoldDB" id="A0A432GAL1"/>
<sequence length="68" mass="7721">MNEEILNMQIRKFLKKVGVQSQREIEQAVRRSIENNSLAGIDKLEASVLLEVPEVGIKVSIESEIKLE</sequence>
<reference evidence="7 8" key="1">
    <citation type="submission" date="2018-06" db="EMBL/GenBank/DDBJ databases">
        <title>Combined omics and stable isotope probing to characterize newly discovered Mariana Back-Arc vent microbial communities.</title>
        <authorList>
            <person name="Trembath-Reichert E."/>
            <person name="Huber J.A."/>
        </authorList>
    </citation>
    <scope>NUCLEOTIDE SEQUENCE [LARGE SCALE GENOMIC DNA]</scope>
    <source>
        <strain evidence="6">MAG 151</strain>
        <strain evidence="4">MAG 24</strain>
        <strain evidence="3">MAG 54</strain>
        <strain evidence="5">MAG 58</strain>
        <strain evidence="1">MAG 63_1</strain>
        <strain evidence="2">MAG 63_2</strain>
    </source>
</reference>
<accession>A0A432GAL1</accession>
<gene>
    <name evidence="6" type="ORF">DSY93_05765</name>
    <name evidence="4" type="ORF">DSY94_04245</name>
    <name evidence="3" type="ORF">DSY95_06885</name>
    <name evidence="5" type="ORF">DSY96_03115</name>
    <name evidence="1" type="ORF">DSY97_09770</name>
    <name evidence="2" type="ORF">DSY98_04110</name>
</gene>
<evidence type="ECO:0000313" key="2">
    <source>
        <dbReference type="EMBL" id="RTZ80612.1"/>
    </source>
</evidence>
<dbReference type="InterPro" id="IPR045471">
    <property type="entry name" value="DUF6494"/>
</dbReference>
<dbReference type="EMBL" id="QNZL01000260">
    <property type="protein sequence ID" value="RTZ77493.1"/>
    <property type="molecule type" value="Genomic_DNA"/>
</dbReference>
<dbReference type="EMBL" id="QNZI01000113">
    <property type="protein sequence ID" value="RTZ85253.1"/>
    <property type="molecule type" value="Genomic_DNA"/>
</dbReference>
<comment type="caution">
    <text evidence="2">The sequence shown here is derived from an EMBL/GenBank/DDBJ whole genome shotgun (WGS) entry which is preliminary data.</text>
</comment>
<dbReference type="Proteomes" id="UP000287719">
    <property type="component" value="Unassembled WGS sequence"/>
</dbReference>
<protein>
    <submittedName>
        <fullName evidence="2">Uncharacterized protein</fullName>
    </submittedName>
</protein>
<organism evidence="2 7">
    <name type="scientific">SAR324 cluster bacterium</name>
    <dbReference type="NCBI Taxonomy" id="2024889"/>
    <lineage>
        <taxon>Bacteria</taxon>
        <taxon>Deltaproteobacteria</taxon>
        <taxon>SAR324 cluster</taxon>
    </lineage>
</organism>
<dbReference type="Proteomes" id="UP000286801">
    <property type="component" value="Unassembled WGS sequence"/>
</dbReference>
<evidence type="ECO:0000313" key="6">
    <source>
        <dbReference type="EMBL" id="RTZ89866.1"/>
    </source>
</evidence>
<dbReference type="Proteomes" id="UP000288322">
    <property type="component" value="Unassembled WGS sequence"/>
</dbReference>
<dbReference type="EMBL" id="QNZJ01000298">
    <property type="protein sequence ID" value="RTZ83859.1"/>
    <property type="molecule type" value="Genomic_DNA"/>
</dbReference>
<dbReference type="EMBL" id="QNZH01000159">
    <property type="protein sequence ID" value="RTZ89866.1"/>
    <property type="molecule type" value="Genomic_DNA"/>
</dbReference>
<evidence type="ECO:0000313" key="1">
    <source>
        <dbReference type="EMBL" id="RTZ77493.1"/>
    </source>
</evidence>